<evidence type="ECO:0000259" key="2">
    <source>
        <dbReference type="Pfam" id="PF01926"/>
    </source>
</evidence>
<evidence type="ECO:0000256" key="1">
    <source>
        <dbReference type="SAM" id="Coils"/>
    </source>
</evidence>
<dbReference type="InterPro" id="IPR027417">
    <property type="entry name" value="P-loop_NTPase"/>
</dbReference>
<proteinExistence type="predicted"/>
<accession>A0AAD6MWV2</accession>
<protein>
    <submittedName>
        <fullName evidence="3">P-loop containing nucleoside triphosphate hydrolase protein</fullName>
    </submittedName>
</protein>
<dbReference type="SUPFAM" id="SSF52540">
    <property type="entry name" value="P-loop containing nucleoside triphosphate hydrolases"/>
    <property type="match status" value="1"/>
</dbReference>
<dbReference type="AlphaFoldDB" id="A0AAD6MWV2"/>
<dbReference type="GO" id="GO:0016787">
    <property type="term" value="F:hydrolase activity"/>
    <property type="evidence" value="ECO:0007669"/>
    <property type="project" value="UniProtKB-KW"/>
</dbReference>
<gene>
    <name evidence="3" type="ORF">N7493_005736</name>
</gene>
<reference evidence="3" key="1">
    <citation type="journal article" date="2023" name="IMA Fungus">
        <title>Comparative genomic study of the Penicillium genus elucidates a diverse pangenome and 15 lateral gene transfer events.</title>
        <authorList>
            <person name="Petersen C."/>
            <person name="Sorensen T."/>
            <person name="Nielsen M.R."/>
            <person name="Sondergaard T.E."/>
            <person name="Sorensen J.L."/>
            <person name="Fitzpatrick D.A."/>
            <person name="Frisvad J.C."/>
            <person name="Nielsen K.L."/>
        </authorList>
    </citation>
    <scope>NUCLEOTIDE SEQUENCE</scope>
    <source>
        <strain evidence="3">IBT 17514</strain>
    </source>
</reference>
<feature type="domain" description="G" evidence="2">
    <location>
        <begin position="6"/>
        <end position="63"/>
    </location>
</feature>
<reference evidence="3" key="2">
    <citation type="submission" date="2023-01" db="EMBL/GenBank/DDBJ databases">
        <authorList>
            <person name="Petersen C."/>
        </authorList>
    </citation>
    <scope>NUCLEOTIDE SEQUENCE</scope>
    <source>
        <strain evidence="3">IBT 17514</strain>
    </source>
</reference>
<dbReference type="InterPro" id="IPR006073">
    <property type="entry name" value="GTP-bd"/>
</dbReference>
<keyword evidence="4" id="KW-1185">Reference proteome</keyword>
<keyword evidence="1" id="KW-0175">Coiled coil</keyword>
<dbReference type="GO" id="GO:0005525">
    <property type="term" value="F:GTP binding"/>
    <property type="evidence" value="ECO:0007669"/>
    <property type="project" value="InterPro"/>
</dbReference>
<sequence length="320" mass="35221">MSDILIAVLGVTGAGKTTFISKATGRNDLRIGHGLASCTQDISSSRLEIDGKRVVLIDTPGFDDTTRTDGDILELIATHLAATYAQGQLLSGIILLQPINGNRVQGSERKRNRLFEKVCGPKAFSKVIIATTMWSDLGNESIGTQRVEERRREADFWGGMVANGATTVRHDNNYESARKIIRMVLAKNSGPVVLQMQQELVQNDGRLAATSAGRQLGLDLREQVEALKAEIEELKRYPGIPDQELRLELQELRQKMAEASYEQEKLSRRRSPKINLDTIQQWATAAGGMASLGAALIPLYYALFDIMIGGDCDTRHEIQG</sequence>
<dbReference type="Proteomes" id="UP001215712">
    <property type="component" value="Unassembled WGS sequence"/>
</dbReference>
<keyword evidence="3" id="KW-0378">Hydrolase</keyword>
<comment type="caution">
    <text evidence="3">The sequence shown here is derived from an EMBL/GenBank/DDBJ whole genome shotgun (WGS) entry which is preliminary data.</text>
</comment>
<dbReference type="Pfam" id="PF01926">
    <property type="entry name" value="MMR_HSR1"/>
    <property type="match status" value="1"/>
</dbReference>
<dbReference type="EMBL" id="JAQJAN010000006">
    <property type="protein sequence ID" value="KAJ5727916.1"/>
    <property type="molecule type" value="Genomic_DNA"/>
</dbReference>
<dbReference type="Gene3D" id="3.40.50.300">
    <property type="entry name" value="P-loop containing nucleotide triphosphate hydrolases"/>
    <property type="match status" value="1"/>
</dbReference>
<organism evidence="3 4">
    <name type="scientific">Penicillium malachiteum</name>
    <dbReference type="NCBI Taxonomy" id="1324776"/>
    <lineage>
        <taxon>Eukaryota</taxon>
        <taxon>Fungi</taxon>
        <taxon>Dikarya</taxon>
        <taxon>Ascomycota</taxon>
        <taxon>Pezizomycotina</taxon>
        <taxon>Eurotiomycetes</taxon>
        <taxon>Eurotiomycetidae</taxon>
        <taxon>Eurotiales</taxon>
        <taxon>Aspergillaceae</taxon>
        <taxon>Penicillium</taxon>
    </lineage>
</organism>
<evidence type="ECO:0000313" key="4">
    <source>
        <dbReference type="Proteomes" id="UP001215712"/>
    </source>
</evidence>
<feature type="coiled-coil region" evidence="1">
    <location>
        <begin position="217"/>
        <end position="269"/>
    </location>
</feature>
<evidence type="ECO:0000313" key="3">
    <source>
        <dbReference type="EMBL" id="KAJ5727916.1"/>
    </source>
</evidence>
<name>A0AAD6MWV2_9EURO</name>